<accession>A0ABS7XPX0</accession>
<protein>
    <submittedName>
        <fullName evidence="2">Uncharacterized protein</fullName>
    </submittedName>
</protein>
<proteinExistence type="predicted"/>
<gene>
    <name evidence="2" type="ORF">LBU54_05660</name>
</gene>
<comment type="caution">
    <text evidence="2">The sequence shown here is derived from an EMBL/GenBank/DDBJ whole genome shotgun (WGS) entry which is preliminary data.</text>
</comment>
<sequence length="133" mass="15585">MEQDEKRITDLINKLMESDNLEKAPEGFTHSVMTEVEKFSKSPSIAYKPLIPKYVWWLIILFFLGSITYFNLNRSNTNNDSQFFVLPEFSFRLFDTSILDFSAGLMYAMVFLVIMICVQVPLVKQYYDKRLAV</sequence>
<organism evidence="2 3">
    <name type="scientific">Winogradskyella alexanderae</name>
    <dbReference type="NCBI Taxonomy" id="2877123"/>
    <lineage>
        <taxon>Bacteria</taxon>
        <taxon>Pseudomonadati</taxon>
        <taxon>Bacteroidota</taxon>
        <taxon>Flavobacteriia</taxon>
        <taxon>Flavobacteriales</taxon>
        <taxon>Flavobacteriaceae</taxon>
        <taxon>Winogradskyella</taxon>
    </lineage>
</organism>
<keyword evidence="1" id="KW-0812">Transmembrane</keyword>
<dbReference type="Proteomes" id="UP001198901">
    <property type="component" value="Unassembled WGS sequence"/>
</dbReference>
<feature type="transmembrane region" description="Helical" evidence="1">
    <location>
        <begin position="54"/>
        <end position="72"/>
    </location>
</feature>
<keyword evidence="1" id="KW-1133">Transmembrane helix</keyword>
<evidence type="ECO:0000313" key="2">
    <source>
        <dbReference type="EMBL" id="MCA0132062.1"/>
    </source>
</evidence>
<keyword evidence="1" id="KW-0472">Membrane</keyword>
<dbReference type="EMBL" id="JAIUJR010000002">
    <property type="protein sequence ID" value="MCA0132062.1"/>
    <property type="molecule type" value="Genomic_DNA"/>
</dbReference>
<feature type="transmembrane region" description="Helical" evidence="1">
    <location>
        <begin position="101"/>
        <end position="123"/>
    </location>
</feature>
<evidence type="ECO:0000313" key="3">
    <source>
        <dbReference type="Proteomes" id="UP001198901"/>
    </source>
</evidence>
<name>A0ABS7XPX0_9FLAO</name>
<keyword evidence="3" id="KW-1185">Reference proteome</keyword>
<evidence type="ECO:0000256" key="1">
    <source>
        <dbReference type="SAM" id="Phobius"/>
    </source>
</evidence>
<reference evidence="3" key="1">
    <citation type="submission" date="2023-07" db="EMBL/GenBank/DDBJ databases">
        <authorList>
            <person name="Yue Y."/>
        </authorList>
    </citation>
    <scope>NUCLEOTIDE SEQUENCE [LARGE SCALE GENOMIC DNA]</scope>
    <source>
        <strain evidence="3">D23</strain>
    </source>
</reference>
<dbReference type="RefSeq" id="WP_224527006.1">
    <property type="nucleotide sequence ID" value="NZ_JAIUJR010000002.1"/>
</dbReference>